<evidence type="ECO:0000256" key="2">
    <source>
        <dbReference type="ARBA" id="ARBA00022737"/>
    </source>
</evidence>
<dbReference type="InterPro" id="IPR057027">
    <property type="entry name" value="TPR_mt"/>
</dbReference>
<dbReference type="InterPro" id="IPR002885">
    <property type="entry name" value="PPR_rpt"/>
</dbReference>
<keyword evidence="2" id="KW-0677">Repeat</keyword>
<gene>
    <name evidence="7" type="ORF">BCR37DRAFT_392822</name>
</gene>
<dbReference type="OMA" id="AIVEMHE"/>
<feature type="repeat" description="PPR" evidence="5">
    <location>
        <begin position="536"/>
        <end position="570"/>
    </location>
</feature>
<keyword evidence="8" id="KW-1185">Reference proteome</keyword>
<evidence type="ECO:0000313" key="7">
    <source>
        <dbReference type="EMBL" id="ORY82620.1"/>
    </source>
</evidence>
<evidence type="ECO:0000256" key="1">
    <source>
        <dbReference type="ARBA" id="ARBA00006192"/>
    </source>
</evidence>
<feature type="repeat" description="PPR" evidence="5">
    <location>
        <begin position="430"/>
        <end position="464"/>
    </location>
</feature>
<dbReference type="PROSITE" id="PS51375">
    <property type="entry name" value="PPR"/>
    <property type="match status" value="3"/>
</dbReference>
<dbReference type="Pfam" id="PF01535">
    <property type="entry name" value="PPR"/>
    <property type="match status" value="1"/>
</dbReference>
<evidence type="ECO:0000256" key="3">
    <source>
        <dbReference type="ARBA" id="ARBA00044493"/>
    </source>
</evidence>
<dbReference type="STRING" id="56484.A0A1Y2FF80"/>
<sequence length="839" mass="94694">MILRRALGGCYRCRCLIRRYSTDDRVTLHSLLQDAATPAQRTLAWRAWSGLSQDLQATRHQLLHAMLGVLTTDQKQDALRLLTVLDSKHDADQLDAKQRLFYGFWAYSVLGETQRAWQSFAGLDAQLQARHAQTFMNRVVEVGDWLTGVRIWHAVGRVRVDELLLLIPNVETFQFLGHLPGDVAVFRERIRREVVVHLNRINKTGAAYTLLKQAYEQGSRISQAELGTTLFKLSPQNVLTLFDMASGPFNHRIYMAAMSACSQLGKIDQAKRILDQYLEEKAYLRDVRPSQDNKRDALTLVMSGYARRGLIDEVEALYTQFDGEADAYMLGTRIHAAVMQLDLNRATSLFKEASAMVKPDRVLYNMLLHIQSDVMDADAASQTFSALLDAGFVPSAYTASIMIDLFAHKRDAVGAQRVFDEMEGRGVVFNSVVYGSLMNAYVEAGDTTGMRMVVEQMQEKGIPPNSKTMNIVLKSYLREERPVADSQALVDAMEKSGIQATDITFSHFLQSHVRRDDMRGAVKTFKKMLDSGLTPNEYHYTIMMLGFVKIRQLARVTEWYEDMLDAGIKPTFATHAVLLNALVERKTRETVRIAEGMLDAILAAPGLDITSRFAPKYIAPPDVYNPVIKDRAIRIDIKGATRLFREFLKTVAETTSRPNVRMLTYILKCYALAGETNAVRTLFVAAKKDVDRMYRLKRGPQLTQVAKGARFLLSQPLTVFMSHMKQDGHYDEIERVWHSMLLQGYAFDATNWNLYIQALLDAGKIERAFAATETMNMRVYHKTKEQLAGAVALLQSGSVLQTEYGLEEGIEVWRRLSSRFPVTSKLADATTPAEETQTA</sequence>
<dbReference type="GO" id="GO:0005739">
    <property type="term" value="C:mitochondrion"/>
    <property type="evidence" value="ECO:0007669"/>
    <property type="project" value="UniProtKB-ARBA"/>
</dbReference>
<organism evidence="7 8">
    <name type="scientific">Protomyces lactucae-debilis</name>
    <dbReference type="NCBI Taxonomy" id="2754530"/>
    <lineage>
        <taxon>Eukaryota</taxon>
        <taxon>Fungi</taxon>
        <taxon>Dikarya</taxon>
        <taxon>Ascomycota</taxon>
        <taxon>Taphrinomycotina</taxon>
        <taxon>Taphrinomycetes</taxon>
        <taxon>Taphrinales</taxon>
        <taxon>Protomycetaceae</taxon>
        <taxon>Protomyces</taxon>
    </lineage>
</organism>
<feature type="repeat" description="PPR" evidence="5">
    <location>
        <begin position="501"/>
        <end position="535"/>
    </location>
</feature>
<dbReference type="NCBIfam" id="TIGR00756">
    <property type="entry name" value="PPR"/>
    <property type="match status" value="3"/>
</dbReference>
<dbReference type="PANTHER" id="PTHR47447">
    <property type="entry name" value="OS03G0856100 PROTEIN"/>
    <property type="match status" value="1"/>
</dbReference>
<comment type="function">
    <text evidence="3">Regulates mitochondrial small subunit maturation by controlling 15S rRNA 5'-end processing. Localizes to the 5' precursor of the 15S rRNA in a position that is subsequently occupied by mS47 in the mature yeast mtSSU. Uses structure and sequence-specific RNA recognition, binding to a single-stranded region of the precursor and specifically recognizing bases -6 to -1. The exchange of Ccm1 for mS47 is coupled to the irreversible removal of precursor rRNA that is accompanied by conformational changes of the mitoribosomal proteins uS5m and mS26. These conformational changes signal completion of 5'-end rRNA processing through protection of the mature 5'-end of the 15S rRNA and stabilization of mS47. The removal of the 5' precursor together with the dissociation of Ccm1 may be catalyzed by the 5'-3' exoribonuclease Pet127. Involved in the specific removal of group I introns in mitochondrial encoded transcripts.</text>
</comment>
<comment type="caution">
    <text evidence="7">The sequence shown here is derived from an EMBL/GenBank/DDBJ whole genome shotgun (WGS) entry which is preliminary data.</text>
</comment>
<dbReference type="OrthoDB" id="185373at2759"/>
<reference evidence="7 8" key="1">
    <citation type="submission" date="2016-07" db="EMBL/GenBank/DDBJ databases">
        <title>Pervasive Adenine N6-methylation of Active Genes in Fungi.</title>
        <authorList>
            <consortium name="DOE Joint Genome Institute"/>
            <person name="Mondo S.J."/>
            <person name="Dannebaum R.O."/>
            <person name="Kuo R.C."/>
            <person name="Labutti K."/>
            <person name="Haridas S."/>
            <person name="Kuo A."/>
            <person name="Salamov A."/>
            <person name="Ahrendt S.R."/>
            <person name="Lipzen A."/>
            <person name="Sullivan W."/>
            <person name="Andreopoulos W.B."/>
            <person name="Clum A."/>
            <person name="Lindquist E."/>
            <person name="Daum C."/>
            <person name="Ramamoorthy G.K."/>
            <person name="Gryganskyi A."/>
            <person name="Culley D."/>
            <person name="Magnuson J.K."/>
            <person name="James T.Y."/>
            <person name="O'Malley M.A."/>
            <person name="Stajich J.E."/>
            <person name="Spatafora J.W."/>
            <person name="Visel A."/>
            <person name="Grigoriev I.V."/>
        </authorList>
    </citation>
    <scope>NUCLEOTIDE SEQUENCE [LARGE SCALE GENOMIC DNA]</scope>
    <source>
        <strain evidence="7 8">12-1054</strain>
    </source>
</reference>
<comment type="subunit">
    <text evidence="4">Binds to mitochondrial small subunit 15S rRNA.</text>
</comment>
<proteinExistence type="inferred from homology"/>
<evidence type="ECO:0000259" key="6">
    <source>
        <dbReference type="Pfam" id="PF23276"/>
    </source>
</evidence>
<feature type="domain" description="Pentatricopeptide repeat-containing protein-mitochondrial" evidence="6">
    <location>
        <begin position="407"/>
        <end position="528"/>
    </location>
</feature>
<comment type="similarity">
    <text evidence="1">Belongs to the CCM1 family.</text>
</comment>
<dbReference type="Gene3D" id="1.25.40.10">
    <property type="entry name" value="Tetratricopeptide repeat domain"/>
    <property type="match status" value="4"/>
</dbReference>
<evidence type="ECO:0000256" key="5">
    <source>
        <dbReference type="PROSITE-ProRule" id="PRU00708"/>
    </source>
</evidence>
<dbReference type="Proteomes" id="UP000193685">
    <property type="component" value="Unassembled WGS sequence"/>
</dbReference>
<dbReference type="GeneID" id="63787805"/>
<dbReference type="RefSeq" id="XP_040725491.1">
    <property type="nucleotide sequence ID" value="XM_040871206.1"/>
</dbReference>
<dbReference type="Pfam" id="PF23276">
    <property type="entry name" value="TPR_24"/>
    <property type="match status" value="1"/>
</dbReference>
<dbReference type="EMBL" id="MCFI01000009">
    <property type="protein sequence ID" value="ORY82620.1"/>
    <property type="molecule type" value="Genomic_DNA"/>
</dbReference>
<evidence type="ECO:0000256" key="4">
    <source>
        <dbReference type="ARBA" id="ARBA00044511"/>
    </source>
</evidence>
<accession>A0A1Y2FF80</accession>
<dbReference type="AlphaFoldDB" id="A0A1Y2FF80"/>
<evidence type="ECO:0000313" key="8">
    <source>
        <dbReference type="Proteomes" id="UP000193685"/>
    </source>
</evidence>
<dbReference type="Pfam" id="PF13812">
    <property type="entry name" value="PPR_3"/>
    <property type="match status" value="1"/>
</dbReference>
<dbReference type="InterPro" id="IPR011990">
    <property type="entry name" value="TPR-like_helical_dom_sf"/>
</dbReference>
<dbReference type="PANTHER" id="PTHR47447:SF17">
    <property type="entry name" value="OS12G0638900 PROTEIN"/>
    <property type="match status" value="1"/>
</dbReference>
<name>A0A1Y2FF80_PROLT</name>
<protein>
    <recommendedName>
        <fullName evidence="6">Pentatricopeptide repeat-containing protein-mitochondrial domain-containing protein</fullName>
    </recommendedName>
</protein>